<keyword evidence="7" id="KW-1185">Reference proteome</keyword>
<evidence type="ECO:0000313" key="7">
    <source>
        <dbReference type="Proteomes" id="UP000072741"/>
    </source>
</evidence>
<reference evidence="6 7" key="1">
    <citation type="journal article" date="2016" name="Front. Microbiol.">
        <title>Genomic Resource of Rice Seed Associated Bacteria.</title>
        <authorList>
            <person name="Midha S."/>
            <person name="Bansal K."/>
            <person name="Sharma S."/>
            <person name="Kumar N."/>
            <person name="Patil P.P."/>
            <person name="Chaudhry V."/>
            <person name="Patil P.B."/>
        </authorList>
    </citation>
    <scope>NUCLEOTIDE SEQUENCE [LARGE SCALE GENOMIC DNA]</scope>
    <source>
        <strain evidence="6 7">NS331</strain>
    </source>
</reference>
<dbReference type="CDD" id="cd06343">
    <property type="entry name" value="PBP1_ABC_ligand_binding-like"/>
    <property type="match status" value="1"/>
</dbReference>
<evidence type="ECO:0000313" key="6">
    <source>
        <dbReference type="EMBL" id="KTT24846.1"/>
    </source>
</evidence>
<dbReference type="GO" id="GO:0006865">
    <property type="term" value="P:amino acid transport"/>
    <property type="evidence" value="ECO:0007669"/>
    <property type="project" value="UniProtKB-KW"/>
</dbReference>
<keyword evidence="2" id="KW-0813">Transport</keyword>
<dbReference type="PANTHER" id="PTHR47235">
    <property type="entry name" value="BLR6548 PROTEIN"/>
    <property type="match status" value="1"/>
</dbReference>
<evidence type="ECO:0000256" key="1">
    <source>
        <dbReference type="ARBA" id="ARBA00010062"/>
    </source>
</evidence>
<dbReference type="InterPro" id="IPR000709">
    <property type="entry name" value="Leu_Ile_Val-bd"/>
</dbReference>
<evidence type="ECO:0000256" key="2">
    <source>
        <dbReference type="ARBA" id="ARBA00022448"/>
    </source>
</evidence>
<accession>A0A147H4H7</accession>
<proteinExistence type="inferred from homology"/>
<gene>
    <name evidence="6" type="ORF">NS331_05660</name>
</gene>
<dbReference type="InterPro" id="IPR028082">
    <property type="entry name" value="Peripla_BP_I"/>
</dbReference>
<evidence type="ECO:0000256" key="3">
    <source>
        <dbReference type="ARBA" id="ARBA00022729"/>
    </source>
</evidence>
<dbReference type="OrthoDB" id="5288800at2"/>
<sequence>MALLGAGLLAALAQAQTPPQGVTPNEVLLGTIADLSGPVAPYGRDVRNGLQMAIAEINARGGIHGRQLRLLVEDHGYDPKRSVLAAQKLVNQDKVFAIVGSFGTPHSLAAMQVMFPKGVFSLFPMALARETYEPLNPLKFAMLPASFDQIAPVVPGLYRERKATRACVLYQDDDFGHEVLSGTEAGLKTVGATLVERASYKRGATDFSSQVARLKAANCDFVVLGTIIRETVGVIAEARKLGFSPTFLISSTGYSELIPRLGGKDMDGLYAVHTAAFPYLDDASAPVADWARRYQAQFQSAPTIFSVYGYTKINLIARALERAGPQLTTEGFTRAMEGVDVPGDIFGNPPMRFSAAQHLGSSRSRLSQLQNGRWKVVLDYDQFR</sequence>
<dbReference type="Pfam" id="PF13458">
    <property type="entry name" value="Peripla_BP_6"/>
    <property type="match status" value="1"/>
</dbReference>
<dbReference type="Proteomes" id="UP000072741">
    <property type="component" value="Unassembled WGS sequence"/>
</dbReference>
<dbReference type="Gene3D" id="3.40.50.2300">
    <property type="match status" value="2"/>
</dbReference>
<evidence type="ECO:0000259" key="5">
    <source>
        <dbReference type="Pfam" id="PF13458"/>
    </source>
</evidence>
<dbReference type="PANTHER" id="PTHR47235:SF1">
    <property type="entry name" value="BLR6548 PROTEIN"/>
    <property type="match status" value="1"/>
</dbReference>
<dbReference type="EMBL" id="LDSL01000038">
    <property type="protein sequence ID" value="KTT24846.1"/>
    <property type="molecule type" value="Genomic_DNA"/>
</dbReference>
<comment type="caution">
    <text evidence="6">The sequence shown here is derived from an EMBL/GenBank/DDBJ whole genome shotgun (WGS) entry which is preliminary data.</text>
</comment>
<organism evidence="6 7">
    <name type="scientific">Pseudacidovorax intermedius</name>
    <dbReference type="NCBI Taxonomy" id="433924"/>
    <lineage>
        <taxon>Bacteria</taxon>
        <taxon>Pseudomonadati</taxon>
        <taxon>Pseudomonadota</taxon>
        <taxon>Betaproteobacteria</taxon>
        <taxon>Burkholderiales</taxon>
        <taxon>Comamonadaceae</taxon>
        <taxon>Pseudacidovorax</taxon>
    </lineage>
</organism>
<dbReference type="InterPro" id="IPR028081">
    <property type="entry name" value="Leu-bd"/>
</dbReference>
<evidence type="ECO:0000256" key="4">
    <source>
        <dbReference type="ARBA" id="ARBA00022970"/>
    </source>
</evidence>
<name>A0A147H4H7_9BURK</name>
<protein>
    <submittedName>
        <fullName evidence="6">ABC transporter substrate-binding protein</fullName>
    </submittedName>
</protein>
<comment type="similarity">
    <text evidence="1">Belongs to the leucine-binding protein family.</text>
</comment>
<keyword evidence="3" id="KW-0732">Signal</keyword>
<dbReference type="PRINTS" id="PR00337">
    <property type="entry name" value="LEUILEVALBP"/>
</dbReference>
<dbReference type="AlphaFoldDB" id="A0A147H4H7"/>
<dbReference type="SUPFAM" id="SSF53822">
    <property type="entry name" value="Periplasmic binding protein-like I"/>
    <property type="match status" value="1"/>
</dbReference>
<feature type="domain" description="Leucine-binding protein" evidence="5">
    <location>
        <begin position="29"/>
        <end position="372"/>
    </location>
</feature>
<dbReference type="PATRIC" id="fig|433924.3.peg.3000"/>
<keyword evidence="4" id="KW-0029">Amino-acid transport</keyword>